<keyword evidence="2 4" id="KW-0808">Transferase</keyword>
<dbReference type="EC" id="2.1.1.-" evidence="4"/>
<gene>
    <name evidence="4" type="ORF">ACFOW7_13345</name>
</gene>
<dbReference type="PANTHER" id="PTHR10509:SF14">
    <property type="entry name" value="CAFFEOYL-COA O-METHYLTRANSFERASE 3-RELATED"/>
    <property type="match status" value="1"/>
</dbReference>
<dbReference type="PANTHER" id="PTHR10509">
    <property type="entry name" value="O-METHYLTRANSFERASE-RELATED"/>
    <property type="match status" value="1"/>
</dbReference>
<keyword evidence="1 4" id="KW-0489">Methyltransferase</keyword>
<proteinExistence type="predicted"/>
<keyword evidence="3" id="KW-0949">S-adenosyl-L-methionine</keyword>
<evidence type="ECO:0000313" key="5">
    <source>
        <dbReference type="Proteomes" id="UP001595791"/>
    </source>
</evidence>
<evidence type="ECO:0000256" key="1">
    <source>
        <dbReference type="ARBA" id="ARBA00022603"/>
    </source>
</evidence>
<organism evidence="4 5">
    <name type="scientific">Chitinimonas lacunae</name>
    <dbReference type="NCBI Taxonomy" id="1963018"/>
    <lineage>
        <taxon>Bacteria</taxon>
        <taxon>Pseudomonadati</taxon>
        <taxon>Pseudomonadota</taxon>
        <taxon>Betaproteobacteria</taxon>
        <taxon>Neisseriales</taxon>
        <taxon>Chitinibacteraceae</taxon>
        <taxon>Chitinimonas</taxon>
    </lineage>
</organism>
<protein>
    <submittedName>
        <fullName evidence="4">Class I SAM-dependent methyltransferase</fullName>
        <ecNumber evidence="4">2.1.1.-</ecNumber>
    </submittedName>
</protein>
<dbReference type="CDD" id="cd02440">
    <property type="entry name" value="AdoMet_MTases"/>
    <property type="match status" value="1"/>
</dbReference>
<dbReference type="GO" id="GO:0032259">
    <property type="term" value="P:methylation"/>
    <property type="evidence" value="ECO:0007669"/>
    <property type="project" value="UniProtKB-KW"/>
</dbReference>
<dbReference type="PROSITE" id="PS51682">
    <property type="entry name" value="SAM_OMT_I"/>
    <property type="match status" value="1"/>
</dbReference>
<dbReference type="Pfam" id="PF01596">
    <property type="entry name" value="Methyltransf_3"/>
    <property type="match status" value="1"/>
</dbReference>
<evidence type="ECO:0000256" key="3">
    <source>
        <dbReference type="ARBA" id="ARBA00022691"/>
    </source>
</evidence>
<accession>A0ABV8MTQ0</accession>
<dbReference type="GO" id="GO:0008168">
    <property type="term" value="F:methyltransferase activity"/>
    <property type="evidence" value="ECO:0007669"/>
    <property type="project" value="UniProtKB-KW"/>
</dbReference>
<evidence type="ECO:0000256" key="2">
    <source>
        <dbReference type="ARBA" id="ARBA00022679"/>
    </source>
</evidence>
<dbReference type="EMBL" id="JBHSBU010000001">
    <property type="protein sequence ID" value="MFC4160325.1"/>
    <property type="molecule type" value="Genomic_DNA"/>
</dbReference>
<evidence type="ECO:0000313" key="4">
    <source>
        <dbReference type="EMBL" id="MFC4160325.1"/>
    </source>
</evidence>
<name>A0ABV8MTQ0_9NEIS</name>
<dbReference type="RefSeq" id="WP_378165034.1">
    <property type="nucleotide sequence ID" value="NZ_JBHSBU010000001.1"/>
</dbReference>
<dbReference type="Proteomes" id="UP001595791">
    <property type="component" value="Unassembled WGS sequence"/>
</dbReference>
<dbReference type="Gene3D" id="3.40.50.150">
    <property type="entry name" value="Vaccinia Virus protein VP39"/>
    <property type="match status" value="1"/>
</dbReference>
<sequence length="216" mass="23580">MPLEPDIAAYLLAYGTREPPALKALREATAGHRLAHLRTSPEQAALLAFLIRLSGARRCLEVGTFLGYSALAMALALPEGGKLVCCDLSASFAAVAQQHWEAANISHKIDLRLGPAQRTLATMLAEDEADRYDLIFIDADKPSYPFYVETALRLVRPGGLIVLDDVLLEGLVARPALDEPTYVGVLRALNMKLAHDPRVELVMLPIGDGMTLLRRR</sequence>
<dbReference type="SUPFAM" id="SSF53335">
    <property type="entry name" value="S-adenosyl-L-methionine-dependent methyltransferases"/>
    <property type="match status" value="1"/>
</dbReference>
<dbReference type="InterPro" id="IPR050362">
    <property type="entry name" value="Cation-dep_OMT"/>
</dbReference>
<dbReference type="InterPro" id="IPR002935">
    <property type="entry name" value="SAM_O-MeTrfase"/>
</dbReference>
<comment type="caution">
    <text evidence="4">The sequence shown here is derived from an EMBL/GenBank/DDBJ whole genome shotgun (WGS) entry which is preliminary data.</text>
</comment>
<dbReference type="InterPro" id="IPR029063">
    <property type="entry name" value="SAM-dependent_MTases_sf"/>
</dbReference>
<keyword evidence="5" id="KW-1185">Reference proteome</keyword>
<reference evidence="5" key="1">
    <citation type="journal article" date="2019" name="Int. J. Syst. Evol. Microbiol.">
        <title>The Global Catalogue of Microorganisms (GCM) 10K type strain sequencing project: providing services to taxonomists for standard genome sequencing and annotation.</title>
        <authorList>
            <consortium name="The Broad Institute Genomics Platform"/>
            <consortium name="The Broad Institute Genome Sequencing Center for Infectious Disease"/>
            <person name="Wu L."/>
            <person name="Ma J."/>
        </authorList>
    </citation>
    <scope>NUCLEOTIDE SEQUENCE [LARGE SCALE GENOMIC DNA]</scope>
    <source>
        <strain evidence="5">LMG 29894</strain>
    </source>
</reference>